<dbReference type="EMBL" id="CP011391">
    <property type="protein sequence ID" value="AMK55860.1"/>
    <property type="molecule type" value="Genomic_DNA"/>
</dbReference>
<evidence type="ECO:0000313" key="2">
    <source>
        <dbReference type="EMBL" id="OLU47099.1"/>
    </source>
</evidence>
<evidence type="ECO:0000313" key="1">
    <source>
        <dbReference type="EMBL" id="AMK55860.1"/>
    </source>
</evidence>
<gene>
    <name evidence="1" type="ORF">AALO17_27260</name>
    <name evidence="2" type="ORF">BO223_01050</name>
</gene>
<dbReference type="Proteomes" id="UP000069771">
    <property type="component" value="Chromosome"/>
</dbReference>
<dbReference type="Pfam" id="PF13189">
    <property type="entry name" value="Cytidylate_kin2"/>
    <property type="match status" value="1"/>
</dbReference>
<name>A0A140DYY3_9FIRM</name>
<evidence type="ECO:0000313" key="3">
    <source>
        <dbReference type="Proteomes" id="UP000069771"/>
    </source>
</evidence>
<dbReference type="Proteomes" id="UP000186758">
    <property type="component" value="Unassembled WGS sequence"/>
</dbReference>
<evidence type="ECO:0008006" key="5">
    <source>
        <dbReference type="Google" id="ProtNLM"/>
    </source>
</evidence>
<dbReference type="InterPro" id="IPR027417">
    <property type="entry name" value="P-loop_NTPase"/>
</dbReference>
<dbReference type="RefSeq" id="WP_067559888.1">
    <property type="nucleotide sequence ID" value="NZ_CAKOCV010000001.1"/>
</dbReference>
<dbReference type="Gene3D" id="3.40.50.300">
    <property type="entry name" value="P-loop containing nucleotide triphosphate hydrolases"/>
    <property type="match status" value="1"/>
</dbReference>
<dbReference type="STRING" id="1702221.AALO17_27260"/>
<organism evidence="1 3">
    <name type="scientific">Faecalibaculum rodentium</name>
    <dbReference type="NCBI Taxonomy" id="1702221"/>
    <lineage>
        <taxon>Bacteria</taxon>
        <taxon>Bacillati</taxon>
        <taxon>Bacillota</taxon>
        <taxon>Erysipelotrichia</taxon>
        <taxon>Erysipelotrichales</taxon>
        <taxon>Erysipelotrichaceae</taxon>
        <taxon>Faecalibaculum</taxon>
    </lineage>
</organism>
<dbReference type="KEGG" id="fro:AALO17_27260"/>
<keyword evidence="3" id="KW-1185">Reference proteome</keyword>
<sequence>MENKTVITISREYRSGGRQIGRRLAEYLDIGYYDKKILETVAAELGLSPEFFSDSNLNADGLFSIGVPGLGLSHLTDLSVNVQMIEKARSLMTRIARTESAVFVGRAADAVLGPGIRKITVFIRQDFDQRVEACMQEEGLNRRKARARVREMDDKRRSFVGFAGKQGWGRPENYDVVLDMSRMTEEEALQKLARLYDEKQGYETLKGGYLDQYTHYA</sequence>
<dbReference type="EMBL" id="MPJZ01000010">
    <property type="protein sequence ID" value="OLU47099.1"/>
    <property type="molecule type" value="Genomic_DNA"/>
</dbReference>
<protein>
    <recommendedName>
        <fullName evidence="5">Cytidylate kinase</fullName>
    </recommendedName>
</protein>
<dbReference type="GeneID" id="78479192"/>
<evidence type="ECO:0000313" key="4">
    <source>
        <dbReference type="Proteomes" id="UP000186758"/>
    </source>
</evidence>
<accession>A0A140DYY3</accession>
<reference evidence="2 4" key="2">
    <citation type="submission" date="2016-11" db="EMBL/GenBank/DDBJ databases">
        <title>Description of two novel members of the family Erysipelotrichaceae: Ileibacterium lipovorans gen. nov., sp. nov. and Dubosiella newyorkensis, gen. nov., sp. nov.</title>
        <authorList>
            <person name="Cox L.M."/>
            <person name="Sohn J."/>
            <person name="Tyrrell K.L."/>
            <person name="Citron D.M."/>
            <person name="Lawson P.A."/>
            <person name="Patel N.B."/>
            <person name="Iizumi T."/>
            <person name="Perez-Perez G.I."/>
            <person name="Goldstein E.J."/>
            <person name="Blaser M.J."/>
        </authorList>
    </citation>
    <scope>NUCLEOTIDE SEQUENCE [LARGE SCALE GENOMIC DNA]</scope>
    <source>
        <strain evidence="2 4">NYU-BL-K8</strain>
    </source>
</reference>
<reference evidence="1 3" key="1">
    <citation type="journal article" date="2016" name="Gut Pathog.">
        <title>Whole genome sequencing of "Faecalibaculum rodentium" ALO17, isolated from C57BL/6J laboratory mouse feces.</title>
        <authorList>
            <person name="Lim S."/>
            <person name="Chang D.H."/>
            <person name="Ahn S."/>
            <person name="Kim B.C."/>
        </authorList>
    </citation>
    <scope>NUCLEOTIDE SEQUENCE [LARGE SCALE GENOMIC DNA]</scope>
    <source>
        <strain evidence="1 3">Alo17</strain>
    </source>
</reference>
<proteinExistence type="predicted"/>
<dbReference type="OrthoDB" id="9781180at2"/>
<dbReference type="AlphaFoldDB" id="A0A140DYY3"/>